<dbReference type="InterPro" id="IPR027417">
    <property type="entry name" value="P-loop_NTPase"/>
</dbReference>
<dbReference type="PANTHER" id="PTHR35369:SF3">
    <property type="entry name" value="TRANSLESION DNA SYNTHESIS-ASSOCIATED PROTEIN IMUA"/>
    <property type="match status" value="1"/>
</dbReference>
<organism evidence="3 4">
    <name type="scientific">Spiribacter salinus</name>
    <dbReference type="NCBI Taxonomy" id="1335746"/>
    <lineage>
        <taxon>Bacteria</taxon>
        <taxon>Pseudomonadati</taxon>
        <taxon>Pseudomonadota</taxon>
        <taxon>Gammaproteobacteria</taxon>
        <taxon>Chromatiales</taxon>
        <taxon>Ectothiorhodospiraceae</taxon>
        <taxon>Spiribacter</taxon>
    </lineage>
</organism>
<dbReference type="AlphaFoldDB" id="A0A540VWB0"/>
<dbReference type="Gene3D" id="3.40.50.300">
    <property type="entry name" value="P-loop containing nucleotide triphosphate hydrolases"/>
    <property type="match status" value="1"/>
</dbReference>
<comment type="caution">
    <text evidence="3">The sequence shown here is derived from an EMBL/GenBank/DDBJ whole genome shotgun (WGS) entry which is preliminary data.</text>
</comment>
<feature type="domain" description="RecA-like N-terminal" evidence="2">
    <location>
        <begin position="31"/>
        <end position="132"/>
    </location>
</feature>
<dbReference type="PIRSF" id="PIRSF037290">
    <property type="entry name" value="UCP037290"/>
    <property type="match status" value="1"/>
</dbReference>
<dbReference type="PANTHER" id="PTHR35369">
    <property type="entry name" value="BLR3025 PROTEIN-RELATED"/>
    <property type="match status" value="1"/>
</dbReference>
<proteinExistence type="predicted"/>
<gene>
    <name evidence="3" type="primary">imuA</name>
    <name evidence="3" type="ORF">FKY71_00275</name>
</gene>
<reference evidence="3 4" key="1">
    <citation type="submission" date="2019-06" db="EMBL/GenBank/DDBJ databases">
        <title>Metagenome assembled Genome of Spiribacter salinus SL48-SHIP from the microbial mat of Salt Lake 48 (Novosibirsk region, Russia).</title>
        <authorList>
            <person name="Shipova A."/>
            <person name="Rozanov A.S."/>
            <person name="Bryanskaya A.V."/>
            <person name="Peltek S.E."/>
        </authorList>
    </citation>
    <scope>NUCLEOTIDE SEQUENCE [LARGE SCALE GENOMIC DNA]</scope>
    <source>
        <strain evidence="3">SL48-SHIP-2</strain>
    </source>
</reference>
<dbReference type="SUPFAM" id="SSF52540">
    <property type="entry name" value="P-loop containing nucleoside triphosphate hydrolases"/>
    <property type="match status" value="1"/>
</dbReference>
<evidence type="ECO:0000313" key="3">
    <source>
        <dbReference type="EMBL" id="TQF01052.1"/>
    </source>
</evidence>
<keyword evidence="1" id="KW-0227">DNA damage</keyword>
<dbReference type="EMBL" id="VIFK01000001">
    <property type="protein sequence ID" value="TQF01052.1"/>
    <property type="molecule type" value="Genomic_DNA"/>
</dbReference>
<dbReference type="GO" id="GO:0006281">
    <property type="term" value="P:DNA repair"/>
    <property type="evidence" value="ECO:0007669"/>
    <property type="project" value="TreeGrafter"/>
</dbReference>
<dbReference type="InterPro" id="IPR017166">
    <property type="entry name" value="UCP037290"/>
</dbReference>
<dbReference type="NCBIfam" id="NF033429">
    <property type="entry name" value="ImuA_translesion"/>
    <property type="match status" value="1"/>
</dbReference>
<evidence type="ECO:0000256" key="1">
    <source>
        <dbReference type="ARBA" id="ARBA00022763"/>
    </source>
</evidence>
<protein>
    <submittedName>
        <fullName evidence="3">Translesion DNA synthesis-associated protein ImuA</fullName>
    </submittedName>
</protein>
<evidence type="ECO:0000259" key="2">
    <source>
        <dbReference type="Pfam" id="PF00154"/>
    </source>
</evidence>
<accession>A0A540VWB0</accession>
<dbReference type="Proteomes" id="UP000315400">
    <property type="component" value="Unassembled WGS sequence"/>
</dbReference>
<dbReference type="Pfam" id="PF00154">
    <property type="entry name" value="RecA_N"/>
    <property type="match status" value="1"/>
</dbReference>
<dbReference type="InterPro" id="IPR047610">
    <property type="entry name" value="ImuA_translesion"/>
</dbReference>
<name>A0A540VWB0_9GAMM</name>
<dbReference type="InterPro" id="IPR049428">
    <property type="entry name" value="RecA-like_N"/>
</dbReference>
<dbReference type="STRING" id="1260251.SPISAL_05925"/>
<sequence>MNQAINQLLAQPGIWRASDRHPSSEPRTGTHVPSGFSGLDAVLPGGGFPTGALTELIHAHHGIGELQLVMPALARLSRGGRWIALIAPPFVPYAPAMAAQGIDLSRVLVVHPDNGTQALWSIEQALRTGTCAAVLAWPSTCDDRSLRRLQLAAEAGDSLGLLFRENAAAKVRSPAALRLVLDQSDRQRLGVSVLKCRGTPAGAIELDTWSTAAAGQQMPLAMTH</sequence>
<evidence type="ECO:0000313" key="4">
    <source>
        <dbReference type="Proteomes" id="UP000315400"/>
    </source>
</evidence>
<dbReference type="RefSeq" id="WP_016353586.1">
    <property type="nucleotide sequence ID" value="NZ_MBFX01000004.1"/>
</dbReference>
<dbReference type="InterPro" id="IPR050356">
    <property type="entry name" value="SulA_CellDiv_inhibitor"/>
</dbReference>